<dbReference type="Gene3D" id="3.30.565.10">
    <property type="entry name" value="Histidine kinase-like ATPase, C-terminal domain"/>
    <property type="match status" value="1"/>
</dbReference>
<keyword evidence="4" id="KW-0597">Phosphoprotein</keyword>
<dbReference type="PANTHER" id="PTHR45436:SF5">
    <property type="entry name" value="SENSOR HISTIDINE KINASE TRCS"/>
    <property type="match status" value="1"/>
</dbReference>
<evidence type="ECO:0000259" key="12">
    <source>
        <dbReference type="PROSITE" id="PS50885"/>
    </source>
</evidence>
<dbReference type="SMART" id="SM00388">
    <property type="entry name" value="HisKA"/>
    <property type="match status" value="1"/>
</dbReference>
<dbReference type="AlphaFoldDB" id="A0A5M3XDQ5"/>
<dbReference type="Pfam" id="PF00512">
    <property type="entry name" value="HisKA"/>
    <property type="match status" value="1"/>
</dbReference>
<gene>
    <name evidence="13" type="ORF">Aple_026430</name>
</gene>
<dbReference type="InterPro" id="IPR036097">
    <property type="entry name" value="HisK_dim/P_sf"/>
</dbReference>
<evidence type="ECO:0000256" key="9">
    <source>
        <dbReference type="ARBA" id="ARBA00023012"/>
    </source>
</evidence>
<comment type="catalytic activity">
    <reaction evidence="1">
        <text>ATP + protein L-histidine = ADP + protein N-phospho-L-histidine.</text>
        <dbReference type="EC" id="2.7.13.3"/>
    </reaction>
</comment>
<dbReference type="InterPro" id="IPR050428">
    <property type="entry name" value="TCS_sensor_his_kinase"/>
</dbReference>
<protein>
    <recommendedName>
        <fullName evidence="3">histidine kinase</fullName>
        <ecNumber evidence="3">2.7.13.3</ecNumber>
    </recommendedName>
</protein>
<evidence type="ECO:0000256" key="8">
    <source>
        <dbReference type="ARBA" id="ARBA00022989"/>
    </source>
</evidence>
<dbReference type="InterPro" id="IPR004358">
    <property type="entry name" value="Sig_transdc_His_kin-like_C"/>
</dbReference>
<dbReference type="Pfam" id="PF02518">
    <property type="entry name" value="HATPase_c"/>
    <property type="match status" value="1"/>
</dbReference>
<dbReference type="GO" id="GO:0005886">
    <property type="term" value="C:plasma membrane"/>
    <property type="evidence" value="ECO:0007669"/>
    <property type="project" value="UniProtKB-SubCell"/>
</dbReference>
<name>A0A5M3XDQ5_9ACTN</name>
<dbReference type="InterPro" id="IPR003660">
    <property type="entry name" value="HAMP_dom"/>
</dbReference>
<dbReference type="InterPro" id="IPR036890">
    <property type="entry name" value="HATPase_C_sf"/>
</dbReference>
<dbReference type="EC" id="2.7.13.3" evidence="3"/>
<dbReference type="InterPro" id="IPR003661">
    <property type="entry name" value="HisK_dim/P_dom"/>
</dbReference>
<evidence type="ECO:0000256" key="1">
    <source>
        <dbReference type="ARBA" id="ARBA00000085"/>
    </source>
</evidence>
<dbReference type="PROSITE" id="PS50885">
    <property type="entry name" value="HAMP"/>
    <property type="match status" value="1"/>
</dbReference>
<keyword evidence="7" id="KW-0418">Kinase</keyword>
<evidence type="ECO:0000256" key="6">
    <source>
        <dbReference type="ARBA" id="ARBA00022692"/>
    </source>
</evidence>
<comment type="subcellular location">
    <subcellularLocation>
        <location evidence="2">Cell membrane</location>
    </subcellularLocation>
</comment>
<dbReference type="Proteomes" id="UP000377595">
    <property type="component" value="Unassembled WGS sequence"/>
</dbReference>
<keyword evidence="9" id="KW-0902">Two-component regulatory system</keyword>
<evidence type="ECO:0000256" key="3">
    <source>
        <dbReference type="ARBA" id="ARBA00012438"/>
    </source>
</evidence>
<comment type="caution">
    <text evidence="13">The sequence shown here is derived from an EMBL/GenBank/DDBJ whole genome shotgun (WGS) entry which is preliminary data.</text>
</comment>
<organism evidence="13 14">
    <name type="scientific">Acrocarpospora pleiomorpha</name>
    <dbReference type="NCBI Taxonomy" id="90975"/>
    <lineage>
        <taxon>Bacteria</taxon>
        <taxon>Bacillati</taxon>
        <taxon>Actinomycetota</taxon>
        <taxon>Actinomycetes</taxon>
        <taxon>Streptosporangiales</taxon>
        <taxon>Streptosporangiaceae</taxon>
        <taxon>Acrocarpospora</taxon>
    </lineage>
</organism>
<evidence type="ECO:0000313" key="13">
    <source>
        <dbReference type="EMBL" id="GES19747.1"/>
    </source>
</evidence>
<evidence type="ECO:0000256" key="4">
    <source>
        <dbReference type="ARBA" id="ARBA00022553"/>
    </source>
</evidence>
<proteinExistence type="predicted"/>
<evidence type="ECO:0000313" key="14">
    <source>
        <dbReference type="Proteomes" id="UP000377595"/>
    </source>
</evidence>
<dbReference type="Pfam" id="PF00672">
    <property type="entry name" value="HAMP"/>
    <property type="match status" value="1"/>
</dbReference>
<dbReference type="PRINTS" id="PR00344">
    <property type="entry name" value="BCTRLSENSOR"/>
</dbReference>
<keyword evidence="10" id="KW-0472">Membrane</keyword>
<feature type="domain" description="HAMP" evidence="12">
    <location>
        <begin position="177"/>
        <end position="230"/>
    </location>
</feature>
<dbReference type="EMBL" id="BLAF01000013">
    <property type="protein sequence ID" value="GES19747.1"/>
    <property type="molecule type" value="Genomic_DNA"/>
</dbReference>
<dbReference type="Gene3D" id="1.10.287.130">
    <property type="match status" value="1"/>
</dbReference>
<keyword evidence="6" id="KW-0812">Transmembrane</keyword>
<dbReference type="InterPro" id="IPR005467">
    <property type="entry name" value="His_kinase_dom"/>
</dbReference>
<dbReference type="SMART" id="SM00387">
    <property type="entry name" value="HATPase_c"/>
    <property type="match status" value="1"/>
</dbReference>
<keyword evidence="14" id="KW-1185">Reference proteome</keyword>
<dbReference type="GO" id="GO:0000155">
    <property type="term" value="F:phosphorelay sensor kinase activity"/>
    <property type="evidence" value="ECO:0007669"/>
    <property type="project" value="InterPro"/>
</dbReference>
<evidence type="ECO:0000256" key="2">
    <source>
        <dbReference type="ARBA" id="ARBA00004236"/>
    </source>
</evidence>
<accession>A0A5M3XDQ5</accession>
<dbReference type="SUPFAM" id="SSF55874">
    <property type="entry name" value="ATPase domain of HSP90 chaperone/DNA topoisomerase II/histidine kinase"/>
    <property type="match status" value="1"/>
</dbReference>
<keyword evidence="8" id="KW-1133">Transmembrane helix</keyword>
<evidence type="ECO:0000259" key="11">
    <source>
        <dbReference type="PROSITE" id="PS50109"/>
    </source>
</evidence>
<dbReference type="PROSITE" id="PS50109">
    <property type="entry name" value="HIS_KIN"/>
    <property type="match status" value="1"/>
</dbReference>
<reference evidence="13 14" key="1">
    <citation type="submission" date="2019-10" db="EMBL/GenBank/DDBJ databases">
        <title>Whole genome shotgun sequence of Acrocarpospora pleiomorpha NBRC 16267.</title>
        <authorList>
            <person name="Ichikawa N."/>
            <person name="Kimura A."/>
            <person name="Kitahashi Y."/>
            <person name="Komaki H."/>
            <person name="Oguchi A."/>
        </authorList>
    </citation>
    <scope>NUCLEOTIDE SEQUENCE [LARGE SCALE GENOMIC DNA]</scope>
    <source>
        <strain evidence="13 14">NBRC 16267</strain>
    </source>
</reference>
<dbReference type="CDD" id="cd00082">
    <property type="entry name" value="HisKA"/>
    <property type="match status" value="1"/>
</dbReference>
<sequence>MRPRSIRGRLTLLSVVCALVILIPMAAVMSTVISQMFADVVWHDTQQQAILIAAAIRGGSLPRVITPTVPGVDLVQVVAPDRRVLAASPMARNKPPISVARPEPNDPLQDLQTCSNPERGCLRYSVLRADPRADSPVVVAARRTNTVLSTGFVDAIVAAQAIVLISCVAGLTWAVTGRILQPVDAIRSKLAKITFSDLSHRIAEPAGDDEISRLIHALNQTLQRLETATHQQRRFVADASHELRTPVAGLRVKLEEAQMHPRDIDLNGLLEHTLDDVDRVQAILSDLLMLAGLESGAAAKRQRVDLAALTRAELKQRARTPPIRSSLEDGVTVEGVPSQLSRMLTNLLDNAQRHARHLVDIEVHRDSDSALVTVSDDGPGIAVADRERIFERFTRLDTARSRDRGGTGLGLAIVNDVVHAHSGTILVGESPHGGGRFDVRLPLLTEK</sequence>
<dbReference type="SUPFAM" id="SSF47384">
    <property type="entry name" value="Homodimeric domain of signal transducing histidine kinase"/>
    <property type="match status" value="1"/>
</dbReference>
<feature type="domain" description="Histidine kinase" evidence="11">
    <location>
        <begin position="238"/>
        <end position="445"/>
    </location>
</feature>
<dbReference type="PANTHER" id="PTHR45436">
    <property type="entry name" value="SENSOR HISTIDINE KINASE YKOH"/>
    <property type="match status" value="1"/>
</dbReference>
<dbReference type="InterPro" id="IPR003594">
    <property type="entry name" value="HATPase_dom"/>
</dbReference>
<evidence type="ECO:0000256" key="7">
    <source>
        <dbReference type="ARBA" id="ARBA00022777"/>
    </source>
</evidence>
<dbReference type="SMART" id="SM00304">
    <property type="entry name" value="HAMP"/>
    <property type="match status" value="1"/>
</dbReference>
<evidence type="ECO:0000256" key="10">
    <source>
        <dbReference type="ARBA" id="ARBA00023136"/>
    </source>
</evidence>
<dbReference type="SUPFAM" id="SSF158472">
    <property type="entry name" value="HAMP domain-like"/>
    <property type="match status" value="1"/>
</dbReference>
<evidence type="ECO:0000256" key="5">
    <source>
        <dbReference type="ARBA" id="ARBA00022679"/>
    </source>
</evidence>
<keyword evidence="5" id="KW-0808">Transferase</keyword>